<dbReference type="RefSeq" id="XP_056492058.1">
    <property type="nucleotide sequence ID" value="XM_056626263.1"/>
</dbReference>
<evidence type="ECO:0000313" key="3">
    <source>
        <dbReference type="Proteomes" id="UP001147747"/>
    </source>
</evidence>
<proteinExistence type="predicted"/>
<dbReference type="GeneID" id="81365243"/>
<evidence type="ECO:0000313" key="2">
    <source>
        <dbReference type="EMBL" id="KAJ5407743.1"/>
    </source>
</evidence>
<sequence length="109" mass="12245">MAESADTLRNTITKMTAARTPLQRKYSKRQVKPLSQTGILSIKDANRSIAEKKAKREKTAATKLRNQYKKKWGHSPPPEPTLPDLSSNDVELANIPDSELFCIVSKPLR</sequence>
<feature type="region of interest" description="Disordered" evidence="1">
    <location>
        <begin position="64"/>
        <end position="89"/>
    </location>
</feature>
<name>A0A9X0BCK1_9EURO</name>
<reference evidence="2" key="1">
    <citation type="submission" date="2022-12" db="EMBL/GenBank/DDBJ databases">
        <authorList>
            <person name="Petersen C."/>
        </authorList>
    </citation>
    <scope>NUCLEOTIDE SEQUENCE</scope>
    <source>
        <strain evidence="2">IBT 29677</strain>
    </source>
</reference>
<gene>
    <name evidence="2" type="ORF">N7509_001626</name>
</gene>
<comment type="caution">
    <text evidence="2">The sequence shown here is derived from an EMBL/GenBank/DDBJ whole genome shotgun (WGS) entry which is preliminary data.</text>
</comment>
<accession>A0A9X0BCK1</accession>
<dbReference type="OrthoDB" id="4368176at2759"/>
<reference evidence="2" key="2">
    <citation type="journal article" date="2023" name="IMA Fungus">
        <title>Comparative genomic study of the Penicillium genus elucidates a diverse pangenome and 15 lateral gene transfer events.</title>
        <authorList>
            <person name="Petersen C."/>
            <person name="Sorensen T."/>
            <person name="Nielsen M.R."/>
            <person name="Sondergaard T.E."/>
            <person name="Sorensen J.L."/>
            <person name="Fitzpatrick D.A."/>
            <person name="Frisvad J.C."/>
            <person name="Nielsen K.L."/>
        </authorList>
    </citation>
    <scope>NUCLEOTIDE SEQUENCE</scope>
    <source>
        <strain evidence="2">IBT 29677</strain>
    </source>
</reference>
<dbReference type="AlphaFoldDB" id="A0A9X0BCK1"/>
<dbReference type="EMBL" id="JAPZBU010000004">
    <property type="protein sequence ID" value="KAJ5407743.1"/>
    <property type="molecule type" value="Genomic_DNA"/>
</dbReference>
<protein>
    <submittedName>
        <fullName evidence="2">Transposase</fullName>
    </submittedName>
</protein>
<keyword evidence="3" id="KW-1185">Reference proteome</keyword>
<organism evidence="2 3">
    <name type="scientific">Penicillium cosmopolitanum</name>
    <dbReference type="NCBI Taxonomy" id="1131564"/>
    <lineage>
        <taxon>Eukaryota</taxon>
        <taxon>Fungi</taxon>
        <taxon>Dikarya</taxon>
        <taxon>Ascomycota</taxon>
        <taxon>Pezizomycotina</taxon>
        <taxon>Eurotiomycetes</taxon>
        <taxon>Eurotiomycetidae</taxon>
        <taxon>Eurotiales</taxon>
        <taxon>Aspergillaceae</taxon>
        <taxon>Penicillium</taxon>
    </lineage>
</organism>
<evidence type="ECO:0000256" key="1">
    <source>
        <dbReference type="SAM" id="MobiDB-lite"/>
    </source>
</evidence>
<dbReference type="Proteomes" id="UP001147747">
    <property type="component" value="Unassembled WGS sequence"/>
</dbReference>